<dbReference type="EMBL" id="LR881104">
    <property type="protein sequence ID" value="CAD5236138.1"/>
    <property type="molecule type" value="Genomic_DNA"/>
</dbReference>
<reference evidence="1 2" key="1">
    <citation type="submission" date="2020-09" db="EMBL/GenBank/DDBJ databases">
        <authorList>
            <person name="Jameson E."/>
        </authorList>
    </citation>
    <scope>NUCLEOTIDE SEQUENCE [LARGE SCALE GENOMIC DNA]</scope>
</reference>
<dbReference type="Pfam" id="PF25613">
    <property type="entry name" value="DUF7941"/>
    <property type="match status" value="1"/>
</dbReference>
<proteinExistence type="predicted"/>
<accession>A0A7R8MK68</accession>
<dbReference type="InterPro" id="IPR057701">
    <property type="entry name" value="DUF7941"/>
</dbReference>
<evidence type="ECO:0000313" key="1">
    <source>
        <dbReference type="EMBL" id="CAD5236138.1"/>
    </source>
</evidence>
<organism evidence="1 2">
    <name type="scientific">Klebsiella phage vB_KvM-Eowyn</name>
    <dbReference type="NCBI Taxonomy" id="2762819"/>
    <lineage>
        <taxon>Viruses</taxon>
        <taxon>Duplodnaviria</taxon>
        <taxon>Heunggongvirae</taxon>
        <taxon>Uroviricota</taxon>
        <taxon>Caudoviricetes</taxon>
        <taxon>Chimalliviridae</taxon>
        <taxon>Eowynvirus</taxon>
        <taxon>Eowynvirus eowyn</taxon>
    </lineage>
</organism>
<sequence length="310" mass="34016">MANPYAYPSRVLVYSLINTANGTRYNPTDVAITNIREDTTSTDFRDTKADVVGVTEEGFSGTITVRYARLDVAEVFGLVTNLAVRWEGQTSTLELMEYINSLYGTKFNEEDVVIEYFNPNTLPITVAVTMSPTSPAWKGTLNVQVVPFSQALAAGLISRTVQPWSYPTDQVVKTQGPLYLRPYDFDSYWSLLRPLQVGAQTNAISQSIATVINGFVPTTHAWTVSMLATSHNLTSDVDVNGLPALYIVYAGAPTATYTHRLGVDRIIVIRLSNTLCTDVAGYLVMHFSEQSVDLDTVFSVKSIGQLEVGS</sequence>
<dbReference type="Proteomes" id="UP000596247">
    <property type="component" value="Chromosome"/>
</dbReference>
<keyword evidence="2" id="KW-1185">Reference proteome</keyword>
<gene>
    <name evidence="1" type="ORF">LLCLJKAH_00149</name>
</gene>
<name>A0A7R8MK68_9CAUD</name>
<evidence type="ECO:0000313" key="2">
    <source>
        <dbReference type="Proteomes" id="UP000596247"/>
    </source>
</evidence>
<protein>
    <submittedName>
        <fullName evidence="1">Putative virion structural protein</fullName>
    </submittedName>
</protein>